<dbReference type="InterPro" id="IPR018000">
    <property type="entry name" value="Neurotransmitter_ion_chnl_CS"/>
</dbReference>
<dbReference type="Pfam" id="PF02932">
    <property type="entry name" value="Neur_chan_memb"/>
    <property type="match status" value="1"/>
</dbReference>
<feature type="transmembrane region" description="Helical" evidence="11">
    <location>
        <begin position="367"/>
        <end position="386"/>
    </location>
</feature>
<evidence type="ECO:0000256" key="7">
    <source>
        <dbReference type="ARBA" id="ARBA00022989"/>
    </source>
</evidence>
<dbReference type="InterPro" id="IPR006201">
    <property type="entry name" value="Neur_channel"/>
</dbReference>
<evidence type="ECO:0000256" key="6">
    <source>
        <dbReference type="ARBA" id="ARBA00022729"/>
    </source>
</evidence>
<dbReference type="InterPro" id="IPR007110">
    <property type="entry name" value="Ig-like_dom"/>
</dbReference>
<evidence type="ECO:0000313" key="14">
    <source>
        <dbReference type="Proteomes" id="UP000054359"/>
    </source>
</evidence>
<keyword evidence="5 11" id="KW-0812">Transmembrane</keyword>
<keyword evidence="6 11" id="KW-0732">Signal</keyword>
<dbReference type="NCBIfam" id="TIGR00860">
    <property type="entry name" value="LIC"/>
    <property type="match status" value="1"/>
</dbReference>
<feature type="non-terminal residue" evidence="13">
    <location>
        <position position="391"/>
    </location>
</feature>
<reference evidence="13 14" key="1">
    <citation type="submission" date="2013-11" db="EMBL/GenBank/DDBJ databases">
        <title>Genome sequencing of Stegodyphus mimosarum.</title>
        <authorList>
            <person name="Bechsgaard J."/>
        </authorList>
    </citation>
    <scope>NUCLEOTIDE SEQUENCE [LARGE SCALE GENOMIC DNA]</scope>
</reference>
<proteinExistence type="inferred from homology"/>
<sequence>MTVWIQITVFLFLSTQLYFVRSETRQETEKRILHQIFQKYDPSIRPSGKNGTGPVIVKVNTFVRSINNIDDVKMEYETQLTFRQAWMDERLKYNDRGLNYVTVTRPEKLWIPDLFFRNEKSGHFHNIITPNNLLRIFPNGDVLYSTRISLKLFCPMDLQNYPLDQQICSISCASYGYTTEDLIFLWKEDNPIQMAQNVYLAKFNLHRYETDNCTSRTSTGEYSCLKLDFFFSRHFIYFLERAYLPTAALVFLSWITFWLNSRSTAVRLGIWVGVLVSLIIVNTSIIASMPQVSFTKAIDVWMGMCICFVFCVLIELCLVNNANASDEKVELPNLSADERKDAMLHNFTTVPLRWLNKYSTKGQRIDAISRFLFPAAFAFFNFVYWLKYTST</sequence>
<dbReference type="InterPro" id="IPR038050">
    <property type="entry name" value="Neuro_actylchol_rec"/>
</dbReference>
<dbReference type="CDD" id="cd18993">
    <property type="entry name" value="LGIC_ECD_GluCl"/>
    <property type="match status" value="1"/>
</dbReference>
<dbReference type="PRINTS" id="PR00252">
    <property type="entry name" value="NRIONCHANNEL"/>
</dbReference>
<keyword evidence="9 11" id="KW-0472">Membrane</keyword>
<dbReference type="PROSITE" id="PS00236">
    <property type="entry name" value="NEUROTR_ION_CHANNEL"/>
    <property type="match status" value="1"/>
</dbReference>
<feature type="signal peptide" evidence="11">
    <location>
        <begin position="1"/>
        <end position="22"/>
    </location>
</feature>
<keyword evidence="4" id="KW-1003">Cell membrane</keyword>
<keyword evidence="10 11" id="KW-0407">Ion channel</keyword>
<dbReference type="STRING" id="407821.A0A087UMK6"/>
<dbReference type="EMBL" id="KK120579">
    <property type="protein sequence ID" value="KFM78595.1"/>
    <property type="molecule type" value="Genomic_DNA"/>
</dbReference>
<dbReference type="GO" id="GO:0005886">
    <property type="term" value="C:plasma membrane"/>
    <property type="evidence" value="ECO:0007669"/>
    <property type="project" value="UniProtKB-SubCell"/>
</dbReference>
<evidence type="ECO:0000259" key="12">
    <source>
        <dbReference type="PROSITE" id="PS50835"/>
    </source>
</evidence>
<evidence type="ECO:0000256" key="5">
    <source>
        <dbReference type="ARBA" id="ARBA00022692"/>
    </source>
</evidence>
<comment type="subcellular location">
    <subcellularLocation>
        <location evidence="2">Cell membrane</location>
    </subcellularLocation>
    <subcellularLocation>
        <location evidence="1">Membrane</location>
        <topology evidence="1">Multi-pass membrane protein</topology>
    </subcellularLocation>
</comment>
<dbReference type="InterPro" id="IPR006029">
    <property type="entry name" value="Neurotrans-gated_channel_TM"/>
</dbReference>
<evidence type="ECO:0000256" key="4">
    <source>
        <dbReference type="ARBA" id="ARBA00022475"/>
    </source>
</evidence>
<gene>
    <name evidence="13" type="ORF">X975_03642</name>
</gene>
<dbReference type="GO" id="GO:0005230">
    <property type="term" value="F:extracellular ligand-gated monoatomic ion channel activity"/>
    <property type="evidence" value="ECO:0007669"/>
    <property type="project" value="InterPro"/>
</dbReference>
<keyword evidence="14" id="KW-1185">Reference proteome</keyword>
<evidence type="ECO:0000256" key="3">
    <source>
        <dbReference type="ARBA" id="ARBA00022448"/>
    </source>
</evidence>
<dbReference type="CDD" id="cd19049">
    <property type="entry name" value="LGIC_TM_anion"/>
    <property type="match status" value="1"/>
</dbReference>
<accession>A0A087UMK6</accession>
<evidence type="ECO:0000256" key="11">
    <source>
        <dbReference type="RuleBase" id="RU000687"/>
    </source>
</evidence>
<dbReference type="InterPro" id="IPR036734">
    <property type="entry name" value="Neur_chan_lig-bd_sf"/>
</dbReference>
<dbReference type="InterPro" id="IPR036719">
    <property type="entry name" value="Neuro-gated_channel_TM_sf"/>
</dbReference>
<evidence type="ECO:0000313" key="13">
    <source>
        <dbReference type="EMBL" id="KFM78595.1"/>
    </source>
</evidence>
<feature type="chain" id="PRO_5022255270" evidence="11">
    <location>
        <begin position="23"/>
        <end position="391"/>
    </location>
</feature>
<protein>
    <submittedName>
        <fullName evidence="13">Glutamate-gated chloride channel</fullName>
    </submittedName>
</protein>
<dbReference type="InterPro" id="IPR006028">
    <property type="entry name" value="GABAA/Glycine_rcpt"/>
</dbReference>
<dbReference type="GO" id="GO:0004888">
    <property type="term" value="F:transmembrane signaling receptor activity"/>
    <property type="evidence" value="ECO:0007669"/>
    <property type="project" value="InterPro"/>
</dbReference>
<dbReference type="PRINTS" id="PR00253">
    <property type="entry name" value="GABAARECEPTR"/>
</dbReference>
<keyword evidence="8 11" id="KW-0406">Ion transport</keyword>
<dbReference type="OMA" id="MIRISPK"/>
<feature type="domain" description="Ig-like" evidence="12">
    <location>
        <begin position="165"/>
        <end position="224"/>
    </location>
</feature>
<dbReference type="Pfam" id="PF02931">
    <property type="entry name" value="Neur_chan_LBD"/>
    <property type="match status" value="1"/>
</dbReference>
<dbReference type="AlphaFoldDB" id="A0A087UMK6"/>
<dbReference type="PROSITE" id="PS50835">
    <property type="entry name" value="IG_LIKE"/>
    <property type="match status" value="1"/>
</dbReference>
<comment type="similarity">
    <text evidence="11">Belongs to the ligand-gated ion channel (TC 1.A.9) family.</text>
</comment>
<name>A0A087UMK6_STEMI</name>
<dbReference type="InterPro" id="IPR006202">
    <property type="entry name" value="Neur_chan_lig-bd"/>
</dbReference>
<dbReference type="GO" id="GO:0099095">
    <property type="term" value="F:ligand-gated monoatomic anion channel activity"/>
    <property type="evidence" value="ECO:0007669"/>
    <property type="project" value="UniProtKB-ARBA"/>
</dbReference>
<dbReference type="OrthoDB" id="442503at2759"/>
<evidence type="ECO:0000256" key="10">
    <source>
        <dbReference type="ARBA" id="ARBA00023303"/>
    </source>
</evidence>
<dbReference type="Gene3D" id="2.70.170.10">
    <property type="entry name" value="Neurotransmitter-gated ion-channel ligand-binding domain"/>
    <property type="match status" value="1"/>
</dbReference>
<keyword evidence="7 11" id="KW-1133">Transmembrane helix</keyword>
<dbReference type="Gene3D" id="1.20.58.390">
    <property type="entry name" value="Neurotransmitter-gated ion-channel transmembrane domain"/>
    <property type="match status" value="1"/>
</dbReference>
<dbReference type="SUPFAM" id="SSF90112">
    <property type="entry name" value="Neurotransmitter-gated ion-channel transmembrane pore"/>
    <property type="match status" value="1"/>
</dbReference>
<dbReference type="SUPFAM" id="SSF63712">
    <property type="entry name" value="Nicotinic receptor ligand binding domain-like"/>
    <property type="match status" value="1"/>
</dbReference>
<evidence type="ECO:0000256" key="2">
    <source>
        <dbReference type="ARBA" id="ARBA00004236"/>
    </source>
</evidence>
<dbReference type="GO" id="GO:0005254">
    <property type="term" value="F:chloride channel activity"/>
    <property type="evidence" value="ECO:0007669"/>
    <property type="project" value="UniProtKB-ARBA"/>
</dbReference>
<evidence type="ECO:0000256" key="9">
    <source>
        <dbReference type="ARBA" id="ARBA00023136"/>
    </source>
</evidence>
<keyword evidence="3 11" id="KW-0813">Transport</keyword>
<dbReference type="Proteomes" id="UP000054359">
    <property type="component" value="Unassembled WGS sequence"/>
</dbReference>
<evidence type="ECO:0000256" key="8">
    <source>
        <dbReference type="ARBA" id="ARBA00023065"/>
    </source>
</evidence>
<dbReference type="FunFam" id="2.70.170.10:FF:000014">
    <property type="entry name" value="Glycine receptor subunit beta"/>
    <property type="match status" value="1"/>
</dbReference>
<feature type="transmembrane region" description="Helical" evidence="11">
    <location>
        <begin position="242"/>
        <end position="261"/>
    </location>
</feature>
<dbReference type="PANTHER" id="PTHR18945">
    <property type="entry name" value="NEUROTRANSMITTER GATED ION CHANNEL"/>
    <property type="match status" value="1"/>
</dbReference>
<evidence type="ECO:0000256" key="1">
    <source>
        <dbReference type="ARBA" id="ARBA00004141"/>
    </source>
</evidence>
<feature type="transmembrane region" description="Helical" evidence="11">
    <location>
        <begin position="268"/>
        <end position="288"/>
    </location>
</feature>
<feature type="transmembrane region" description="Helical" evidence="11">
    <location>
        <begin position="300"/>
        <end position="319"/>
    </location>
</feature>
<organism evidence="13 14">
    <name type="scientific">Stegodyphus mimosarum</name>
    <name type="common">African social velvet spider</name>
    <dbReference type="NCBI Taxonomy" id="407821"/>
    <lineage>
        <taxon>Eukaryota</taxon>
        <taxon>Metazoa</taxon>
        <taxon>Ecdysozoa</taxon>
        <taxon>Arthropoda</taxon>
        <taxon>Chelicerata</taxon>
        <taxon>Arachnida</taxon>
        <taxon>Araneae</taxon>
        <taxon>Araneomorphae</taxon>
        <taxon>Entelegynae</taxon>
        <taxon>Eresoidea</taxon>
        <taxon>Eresidae</taxon>
        <taxon>Stegodyphus</taxon>
    </lineage>
</organism>